<proteinExistence type="inferred from homology"/>
<dbReference type="PANTHER" id="PTHR10492:SF101">
    <property type="entry name" value="ATP-DEPENDENT DNA HELICASE"/>
    <property type="match status" value="1"/>
</dbReference>
<keyword evidence="1" id="KW-0067">ATP-binding</keyword>
<dbReference type="GO" id="GO:0016887">
    <property type="term" value="F:ATP hydrolysis activity"/>
    <property type="evidence" value="ECO:0007669"/>
    <property type="project" value="RHEA"/>
</dbReference>
<dbReference type="EC" id="5.6.2.3" evidence="1"/>
<keyword evidence="1" id="KW-0227">DNA damage</keyword>
<evidence type="ECO:0000256" key="1">
    <source>
        <dbReference type="RuleBase" id="RU363044"/>
    </source>
</evidence>
<dbReference type="GeneID" id="104244981"/>
<dbReference type="GO" id="GO:0006281">
    <property type="term" value="P:DNA repair"/>
    <property type="evidence" value="ECO:0007669"/>
    <property type="project" value="UniProtKB-KW"/>
</dbReference>
<comment type="cofactor">
    <cofactor evidence="1">
        <name>Mg(2+)</name>
        <dbReference type="ChEBI" id="CHEBI:18420"/>
    </cofactor>
</comment>
<dbReference type="GO" id="GO:0000723">
    <property type="term" value="P:telomere maintenance"/>
    <property type="evidence" value="ECO:0007669"/>
    <property type="project" value="InterPro"/>
</dbReference>
<gene>
    <name evidence="4" type="primary">LOC104244981</name>
</gene>
<protein>
    <recommendedName>
        <fullName evidence="1">ATP-dependent DNA helicase</fullName>
        <ecNumber evidence="1">5.6.2.3</ecNumber>
    </recommendedName>
</protein>
<feature type="domain" description="DNA helicase Pif1-like DEAD-box helicase" evidence="2">
    <location>
        <begin position="42"/>
        <end position="105"/>
    </location>
</feature>
<dbReference type="eggNOG" id="KOG0987">
    <property type="taxonomic scope" value="Eukaryota"/>
</dbReference>
<dbReference type="STRING" id="4096.A0A1U7YJ12"/>
<dbReference type="RefSeq" id="XP_009798815.1">
    <property type="nucleotide sequence ID" value="XM_009800513.1"/>
</dbReference>
<dbReference type="Proteomes" id="UP000189701">
    <property type="component" value="Unplaced"/>
</dbReference>
<evidence type="ECO:0000313" key="3">
    <source>
        <dbReference type="Proteomes" id="UP000189701"/>
    </source>
</evidence>
<dbReference type="KEGG" id="nsy:104244981"/>
<name>A0A1U7YJ12_NICSY</name>
<dbReference type="SUPFAM" id="SSF52540">
    <property type="entry name" value="P-loop containing nucleoside triphosphate hydrolases"/>
    <property type="match status" value="1"/>
</dbReference>
<keyword evidence="1" id="KW-0233">DNA recombination</keyword>
<evidence type="ECO:0000259" key="2">
    <source>
        <dbReference type="Pfam" id="PF05970"/>
    </source>
</evidence>
<dbReference type="GO" id="GO:0005524">
    <property type="term" value="F:ATP binding"/>
    <property type="evidence" value="ECO:0007669"/>
    <property type="project" value="UniProtKB-KW"/>
</dbReference>
<dbReference type="Pfam" id="PF05970">
    <property type="entry name" value="PIF1"/>
    <property type="match status" value="2"/>
</dbReference>
<dbReference type="InterPro" id="IPR027417">
    <property type="entry name" value="P-loop_NTPase"/>
</dbReference>
<accession>A0A1U7YJ12</accession>
<dbReference type="GO" id="GO:0043139">
    <property type="term" value="F:5'-3' DNA helicase activity"/>
    <property type="evidence" value="ECO:0007669"/>
    <property type="project" value="UniProtKB-EC"/>
</dbReference>
<reference evidence="4" key="2">
    <citation type="submission" date="2025-08" db="UniProtKB">
        <authorList>
            <consortium name="RefSeq"/>
        </authorList>
    </citation>
    <scope>IDENTIFICATION</scope>
    <source>
        <tissue evidence="4">Leaf</tissue>
    </source>
</reference>
<comment type="catalytic activity">
    <reaction evidence="1">
        <text>ATP + H2O = ADP + phosphate + H(+)</text>
        <dbReference type="Rhea" id="RHEA:13065"/>
        <dbReference type="ChEBI" id="CHEBI:15377"/>
        <dbReference type="ChEBI" id="CHEBI:15378"/>
        <dbReference type="ChEBI" id="CHEBI:30616"/>
        <dbReference type="ChEBI" id="CHEBI:43474"/>
        <dbReference type="ChEBI" id="CHEBI:456216"/>
        <dbReference type="EC" id="5.6.2.3"/>
    </reaction>
</comment>
<organism evidence="3 4">
    <name type="scientific">Nicotiana sylvestris</name>
    <name type="common">Wood tobacco</name>
    <name type="synonym">South American tobacco</name>
    <dbReference type="NCBI Taxonomy" id="4096"/>
    <lineage>
        <taxon>Eukaryota</taxon>
        <taxon>Viridiplantae</taxon>
        <taxon>Streptophyta</taxon>
        <taxon>Embryophyta</taxon>
        <taxon>Tracheophyta</taxon>
        <taxon>Spermatophyta</taxon>
        <taxon>Magnoliopsida</taxon>
        <taxon>eudicotyledons</taxon>
        <taxon>Gunneridae</taxon>
        <taxon>Pentapetalae</taxon>
        <taxon>asterids</taxon>
        <taxon>lamiids</taxon>
        <taxon>Solanales</taxon>
        <taxon>Solanaceae</taxon>
        <taxon>Nicotianoideae</taxon>
        <taxon>Nicotianeae</taxon>
        <taxon>Nicotiana</taxon>
    </lineage>
</organism>
<feature type="domain" description="DNA helicase Pif1-like DEAD-box helicase" evidence="2">
    <location>
        <begin position="113"/>
        <end position="221"/>
    </location>
</feature>
<dbReference type="InterPro" id="IPR010285">
    <property type="entry name" value="DNA_helicase_pif1-like_DEAD"/>
</dbReference>
<keyword evidence="3" id="KW-1185">Reference proteome</keyword>
<keyword evidence="1" id="KW-0547">Nucleotide-binding</keyword>
<dbReference type="Gene3D" id="3.40.50.300">
    <property type="entry name" value="P-loop containing nucleotide triphosphate hydrolases"/>
    <property type="match status" value="1"/>
</dbReference>
<keyword evidence="1" id="KW-0234">DNA repair</keyword>
<dbReference type="GO" id="GO:0006310">
    <property type="term" value="P:DNA recombination"/>
    <property type="evidence" value="ECO:0007669"/>
    <property type="project" value="UniProtKB-KW"/>
</dbReference>
<reference evidence="3" key="1">
    <citation type="journal article" date="2013" name="Genome Biol.">
        <title>Reference genomes and transcriptomes of Nicotiana sylvestris and Nicotiana tomentosiformis.</title>
        <authorList>
            <person name="Sierro N."/>
            <person name="Battey J.N."/>
            <person name="Ouadi S."/>
            <person name="Bovet L."/>
            <person name="Goepfert S."/>
            <person name="Bakaher N."/>
            <person name="Peitsch M.C."/>
            <person name="Ivanov N.V."/>
        </authorList>
    </citation>
    <scope>NUCLEOTIDE SEQUENCE [LARGE SCALE GENOMIC DNA]</scope>
</reference>
<comment type="similarity">
    <text evidence="1">Belongs to the helicase family.</text>
</comment>
<sequence>MEKSLKDIDGMPIPDSALLRDVGNCMLNEELNILHDKSFALLNDCQKSAYDAIITSVEKEQGRLFFINGHGGTGKTFLWNTIISKLRSQSKIVLPVATSGIAALMKPQWQISYVFEALDKTLRDILWVRYENRSDKSFGGLTVVCGGGFPQILPVIPKGTRADIVDASLNFSYLWPFFTIYELKQNMRLCNGKVSDYETDKIATFDKWLLQVGNGSFYDDTNKELIKLPFDVSMKSSNDPIRSIIVAVYPSPTKLQ</sequence>
<evidence type="ECO:0000313" key="4">
    <source>
        <dbReference type="RefSeq" id="XP_009798815.1"/>
    </source>
</evidence>
<keyword evidence="1" id="KW-0378">Hydrolase</keyword>
<dbReference type="AlphaFoldDB" id="A0A1U7YJ12"/>
<dbReference type="PANTHER" id="PTHR10492">
    <property type="match status" value="1"/>
</dbReference>
<keyword evidence="1" id="KW-0347">Helicase</keyword>